<evidence type="ECO:0000256" key="5">
    <source>
        <dbReference type="ARBA" id="ARBA00022475"/>
    </source>
</evidence>
<keyword evidence="7" id="KW-0633">Potassium transport</keyword>
<comment type="subcellular location">
    <subcellularLocation>
        <location evidence="1">Cell inner membrane</location>
        <topology evidence="1">Multi-pass membrane protein</topology>
    </subcellularLocation>
</comment>
<keyword evidence="5" id="KW-1003">Cell membrane</keyword>
<evidence type="ECO:0000256" key="12">
    <source>
        <dbReference type="ARBA" id="ARBA00023136"/>
    </source>
</evidence>
<feature type="transmembrane region" description="Helical" evidence="13">
    <location>
        <begin position="87"/>
        <end position="110"/>
    </location>
</feature>
<keyword evidence="12 13" id="KW-0472">Membrane</keyword>
<dbReference type="InterPro" id="IPR004771">
    <property type="entry name" value="K/H_exchanger"/>
</dbReference>
<evidence type="ECO:0000256" key="10">
    <source>
        <dbReference type="ARBA" id="ARBA00022989"/>
    </source>
</evidence>
<dbReference type="Gene3D" id="3.40.50.720">
    <property type="entry name" value="NAD(P)-binding Rossmann-like Domain"/>
    <property type="match status" value="1"/>
</dbReference>
<dbReference type="GO" id="GO:1902600">
    <property type="term" value="P:proton transmembrane transport"/>
    <property type="evidence" value="ECO:0007669"/>
    <property type="project" value="InterPro"/>
</dbReference>
<evidence type="ECO:0000256" key="3">
    <source>
        <dbReference type="ARBA" id="ARBA00022448"/>
    </source>
</evidence>
<keyword evidence="4" id="KW-0050">Antiport</keyword>
<keyword evidence="8 13" id="KW-0812">Transmembrane</keyword>
<feature type="domain" description="RCK N-terminal" evidence="14">
    <location>
        <begin position="417"/>
        <end position="541"/>
    </location>
</feature>
<dbReference type="Pfam" id="PF02254">
    <property type="entry name" value="TrkA_N"/>
    <property type="match status" value="1"/>
</dbReference>
<dbReference type="FunFam" id="3.40.50.720:FF:000036">
    <property type="entry name" value="Glutathione-regulated potassium-efflux system protein KefB"/>
    <property type="match status" value="1"/>
</dbReference>
<feature type="transmembrane region" description="Helical" evidence="13">
    <location>
        <begin position="56"/>
        <end position="75"/>
    </location>
</feature>
<evidence type="ECO:0000256" key="6">
    <source>
        <dbReference type="ARBA" id="ARBA00022519"/>
    </source>
</evidence>
<keyword evidence="10 13" id="KW-1133">Transmembrane helix</keyword>
<feature type="transmembrane region" description="Helical" evidence="13">
    <location>
        <begin position="370"/>
        <end position="388"/>
    </location>
</feature>
<feature type="transmembrane region" description="Helical" evidence="13">
    <location>
        <begin position="282"/>
        <end position="300"/>
    </location>
</feature>
<protein>
    <submittedName>
        <fullName evidence="15">Monovalent cation:proton antiporter-2 (CPA2) family protein</fullName>
    </submittedName>
</protein>
<dbReference type="PANTHER" id="PTHR46157:SF4">
    <property type="entry name" value="K(+) EFFLUX ANTIPORTER 3, CHLOROPLASTIC"/>
    <property type="match status" value="1"/>
</dbReference>
<evidence type="ECO:0000256" key="11">
    <source>
        <dbReference type="ARBA" id="ARBA00023065"/>
    </source>
</evidence>
<feature type="transmembrane region" description="Helical" evidence="13">
    <location>
        <begin position="235"/>
        <end position="262"/>
    </location>
</feature>
<feature type="transmembrane region" description="Helical" evidence="13">
    <location>
        <begin position="6"/>
        <end position="24"/>
    </location>
</feature>
<dbReference type="GO" id="GO:0006813">
    <property type="term" value="P:potassium ion transport"/>
    <property type="evidence" value="ECO:0007669"/>
    <property type="project" value="UniProtKB-KW"/>
</dbReference>
<dbReference type="GO" id="GO:0005886">
    <property type="term" value="C:plasma membrane"/>
    <property type="evidence" value="ECO:0007669"/>
    <property type="project" value="UniProtKB-SubCell"/>
</dbReference>
<dbReference type="GO" id="GO:0008324">
    <property type="term" value="F:monoatomic cation transmembrane transporter activity"/>
    <property type="evidence" value="ECO:0007669"/>
    <property type="project" value="InterPro"/>
</dbReference>
<reference evidence="15" key="1">
    <citation type="submission" date="2024-06" db="EMBL/GenBank/DDBJ databases">
        <title>Sequencing and assembly of the genome of Dyadobacter sp. strain 676, a symbiont of Cyamopsis tetragonoloba.</title>
        <authorList>
            <person name="Guro P."/>
            <person name="Sazanova A."/>
            <person name="Kuznetsova I."/>
            <person name="Belimov A."/>
            <person name="Safronova V."/>
        </authorList>
    </citation>
    <scope>NUCLEOTIDE SEQUENCE</scope>
    <source>
        <strain evidence="15">676</strain>
    </source>
</reference>
<feature type="transmembrane region" description="Helical" evidence="13">
    <location>
        <begin position="31"/>
        <end position="50"/>
    </location>
</feature>
<dbReference type="RefSeq" id="WP_353723064.1">
    <property type="nucleotide sequence ID" value="NZ_CP159289.1"/>
</dbReference>
<organism evidence="15">
    <name type="scientific">Dyadobacter sp. 676</name>
    <dbReference type="NCBI Taxonomy" id="3088362"/>
    <lineage>
        <taxon>Bacteria</taxon>
        <taxon>Pseudomonadati</taxon>
        <taxon>Bacteroidota</taxon>
        <taxon>Cytophagia</taxon>
        <taxon>Cytophagales</taxon>
        <taxon>Spirosomataceae</taxon>
        <taxon>Dyadobacter</taxon>
    </lineage>
</organism>
<feature type="transmembrane region" description="Helical" evidence="13">
    <location>
        <begin position="116"/>
        <end position="136"/>
    </location>
</feature>
<dbReference type="InterPro" id="IPR038770">
    <property type="entry name" value="Na+/solute_symporter_sf"/>
</dbReference>
<feature type="transmembrane region" description="Helical" evidence="13">
    <location>
        <begin position="148"/>
        <end position="171"/>
    </location>
</feature>
<accession>A0AAU8FVH7</accession>
<feature type="transmembrane region" description="Helical" evidence="13">
    <location>
        <begin position="337"/>
        <end position="358"/>
    </location>
</feature>
<dbReference type="Gene3D" id="1.20.1530.20">
    <property type="match status" value="1"/>
</dbReference>
<dbReference type="EMBL" id="CP159289">
    <property type="protein sequence ID" value="XCH27824.1"/>
    <property type="molecule type" value="Genomic_DNA"/>
</dbReference>
<feature type="transmembrane region" description="Helical" evidence="13">
    <location>
        <begin position="307"/>
        <end position="325"/>
    </location>
</feature>
<evidence type="ECO:0000259" key="14">
    <source>
        <dbReference type="PROSITE" id="PS51201"/>
    </source>
</evidence>
<name>A0AAU8FVH7_9BACT</name>
<evidence type="ECO:0000256" key="2">
    <source>
        <dbReference type="ARBA" id="ARBA00005551"/>
    </source>
</evidence>
<dbReference type="InterPro" id="IPR003148">
    <property type="entry name" value="RCK_N"/>
</dbReference>
<dbReference type="InterPro" id="IPR036291">
    <property type="entry name" value="NAD(P)-bd_dom_sf"/>
</dbReference>
<dbReference type="Pfam" id="PF00999">
    <property type="entry name" value="Na_H_Exchanger"/>
    <property type="match status" value="1"/>
</dbReference>
<evidence type="ECO:0000256" key="7">
    <source>
        <dbReference type="ARBA" id="ARBA00022538"/>
    </source>
</evidence>
<sequence length="624" mass="68043">MQQTFFFQAMIYLAAAVVMVPIAKRLGLGSVLGYLVAGVIIGPAGLKFIGMEGQDIMHFAEFGVVMMLFVIGLELEPSRLWRLRKSIAGLGGLQVGVTTVIVAGIAMLFGVSWKEALALGMIVAMSSTAIVMQTLHEKGWLKTVAGQSSFAVLLFQDLAIIPMLALFPLLAEHAAPAGGHGDGGSLVSSLPAWQQAVVVLLSVSAIVVTGKYLLRPVFRTMARTALREMFTATALLLVVGIAVLMTSVGLSPALGAFVAGVVLANSEYRHELESSIDPFKGLLLGLFFISVGSSIDFVLVVSKPMAIIGLVAGLMVLKMIILFVLGKIFEVRNAQNFIFSIGLSQIGEFAFVLLSFSVQHGVLGKELSDTMTAVVAISMAMTPLAMIINEKFILTRFCLVSAGLQAPQRPSDVEEEDNPVIIAGYGHFGNTIGRFLRANGVEATVLDNDSDNVDFLRRMGLKVYYGDATRYELLDIAGASRAQMIIIAISDEEKRLELIETVKKHFPNLHMLVRSTNRNDAYDLMNAGMMHIYRETFDTSLRLGVDALKLLGHRAHEATRMAKTFFIHDERTLKHLSSIRNDEEYIHAARQHMEELEMIMQADREAVHLNALAGWDRKAEAETA</sequence>
<evidence type="ECO:0000256" key="9">
    <source>
        <dbReference type="ARBA" id="ARBA00022958"/>
    </source>
</evidence>
<evidence type="ECO:0000256" key="1">
    <source>
        <dbReference type="ARBA" id="ARBA00004429"/>
    </source>
</evidence>
<evidence type="ECO:0000256" key="8">
    <source>
        <dbReference type="ARBA" id="ARBA00022692"/>
    </source>
</evidence>
<keyword evidence="9" id="KW-0630">Potassium</keyword>
<gene>
    <name evidence="15" type="ORF">ABV298_16110</name>
</gene>
<feature type="transmembrane region" description="Helical" evidence="13">
    <location>
        <begin position="191"/>
        <end position="214"/>
    </location>
</feature>
<keyword evidence="11" id="KW-0406">Ion transport</keyword>
<evidence type="ECO:0000313" key="15">
    <source>
        <dbReference type="EMBL" id="XCH27824.1"/>
    </source>
</evidence>
<keyword evidence="6" id="KW-0997">Cell inner membrane</keyword>
<comment type="similarity">
    <text evidence="2">Belongs to the monovalent cation:proton antiporter 2 (CPA2) transporter (TC 2.A.37) family.</text>
</comment>
<proteinExistence type="inferred from homology"/>
<evidence type="ECO:0000256" key="13">
    <source>
        <dbReference type="SAM" id="Phobius"/>
    </source>
</evidence>
<dbReference type="InterPro" id="IPR006153">
    <property type="entry name" value="Cation/H_exchanger_TM"/>
</dbReference>
<dbReference type="GO" id="GO:0015297">
    <property type="term" value="F:antiporter activity"/>
    <property type="evidence" value="ECO:0007669"/>
    <property type="project" value="UniProtKB-KW"/>
</dbReference>
<dbReference type="PROSITE" id="PS51201">
    <property type="entry name" value="RCK_N"/>
    <property type="match status" value="1"/>
</dbReference>
<dbReference type="FunFam" id="1.20.1530.20:FF:000001">
    <property type="entry name" value="Glutathione-regulated potassium-efflux system protein KefB"/>
    <property type="match status" value="1"/>
</dbReference>
<dbReference type="NCBIfam" id="TIGR00932">
    <property type="entry name" value="2a37"/>
    <property type="match status" value="1"/>
</dbReference>
<keyword evidence="3" id="KW-0813">Transport</keyword>
<evidence type="ECO:0000256" key="4">
    <source>
        <dbReference type="ARBA" id="ARBA00022449"/>
    </source>
</evidence>
<dbReference type="SUPFAM" id="SSF51735">
    <property type="entry name" value="NAD(P)-binding Rossmann-fold domains"/>
    <property type="match status" value="1"/>
</dbReference>
<dbReference type="AlphaFoldDB" id="A0AAU8FVH7"/>
<dbReference type="PANTHER" id="PTHR46157">
    <property type="entry name" value="K(+) EFFLUX ANTIPORTER 3, CHLOROPLASTIC"/>
    <property type="match status" value="1"/>
</dbReference>